<name>A0A412Z778_9FIRM</name>
<dbReference type="PANTHER" id="PTHR42810">
    <property type="entry name" value="PURINE PERMEASE C1399.01C-RELATED"/>
    <property type="match status" value="1"/>
</dbReference>
<feature type="transmembrane region" description="Helical" evidence="7">
    <location>
        <begin position="317"/>
        <end position="337"/>
    </location>
</feature>
<keyword evidence="6 7" id="KW-0472">Membrane</keyword>
<feature type="transmembrane region" description="Helical" evidence="7">
    <location>
        <begin position="198"/>
        <end position="216"/>
    </location>
</feature>
<feature type="transmembrane region" description="Helical" evidence="7">
    <location>
        <begin position="136"/>
        <end position="158"/>
    </location>
</feature>
<protein>
    <submittedName>
        <fullName evidence="8">Uracil-xanthine permease</fullName>
    </submittedName>
</protein>
<evidence type="ECO:0000256" key="6">
    <source>
        <dbReference type="ARBA" id="ARBA00023136"/>
    </source>
</evidence>
<comment type="similarity">
    <text evidence="2">Belongs to the nucleobase:cation symporter-2 (NCS2) (TC 2.A.40) family.</text>
</comment>
<accession>A0A412Z778</accession>
<evidence type="ECO:0000313" key="8">
    <source>
        <dbReference type="EMBL" id="RGV75915.1"/>
    </source>
</evidence>
<evidence type="ECO:0000256" key="3">
    <source>
        <dbReference type="ARBA" id="ARBA00022448"/>
    </source>
</evidence>
<dbReference type="GO" id="GO:0042907">
    <property type="term" value="F:xanthine transmembrane transporter activity"/>
    <property type="evidence" value="ECO:0007669"/>
    <property type="project" value="TreeGrafter"/>
</dbReference>
<keyword evidence="5 7" id="KW-1133">Transmembrane helix</keyword>
<dbReference type="KEGG" id="cbol:CGC65_19555"/>
<feature type="transmembrane region" description="Helical" evidence="7">
    <location>
        <begin position="105"/>
        <end position="124"/>
    </location>
</feature>
<keyword evidence="4 7" id="KW-0812">Transmembrane</keyword>
<feature type="transmembrane region" description="Helical" evidence="7">
    <location>
        <begin position="82"/>
        <end position="99"/>
    </location>
</feature>
<dbReference type="Proteomes" id="UP000284543">
    <property type="component" value="Unassembled WGS sequence"/>
</dbReference>
<dbReference type="GO" id="GO:0005886">
    <property type="term" value="C:plasma membrane"/>
    <property type="evidence" value="ECO:0007669"/>
    <property type="project" value="TreeGrafter"/>
</dbReference>
<comment type="subcellular location">
    <subcellularLocation>
        <location evidence="1">Membrane</location>
        <topology evidence="1">Multi-pass membrane protein</topology>
    </subcellularLocation>
</comment>
<dbReference type="InterPro" id="IPR006043">
    <property type="entry name" value="NCS2"/>
</dbReference>
<dbReference type="EMBL" id="QSHZ01000019">
    <property type="protein sequence ID" value="RHC54788.1"/>
    <property type="molecule type" value="Genomic_DNA"/>
</dbReference>
<dbReference type="Proteomes" id="UP000283975">
    <property type="component" value="Unassembled WGS sequence"/>
</dbReference>
<feature type="transmembrane region" description="Helical" evidence="7">
    <location>
        <begin position="51"/>
        <end position="70"/>
    </location>
</feature>
<evidence type="ECO:0000313" key="9">
    <source>
        <dbReference type="EMBL" id="RHC54788.1"/>
    </source>
</evidence>
<dbReference type="GeneID" id="23113136"/>
<proteinExistence type="inferred from homology"/>
<feature type="transmembrane region" description="Helical" evidence="7">
    <location>
        <begin position="170"/>
        <end position="191"/>
    </location>
</feature>
<dbReference type="Pfam" id="PF00860">
    <property type="entry name" value="Xan_ur_permease"/>
    <property type="match status" value="1"/>
</dbReference>
<evidence type="ECO:0000256" key="4">
    <source>
        <dbReference type="ARBA" id="ARBA00022692"/>
    </source>
</evidence>
<dbReference type="PANTHER" id="PTHR42810:SF2">
    <property type="entry name" value="PURINE PERMEASE C1399.01C-RELATED"/>
    <property type="match status" value="1"/>
</dbReference>
<evidence type="ECO:0000256" key="2">
    <source>
        <dbReference type="ARBA" id="ARBA00008821"/>
    </source>
</evidence>
<feature type="transmembrane region" description="Helical" evidence="7">
    <location>
        <begin position="20"/>
        <end position="39"/>
    </location>
</feature>
<dbReference type="RefSeq" id="WP_002565079.1">
    <property type="nucleotide sequence ID" value="NZ_BAABXO010000001.1"/>
</dbReference>
<evidence type="ECO:0000313" key="10">
    <source>
        <dbReference type="Proteomes" id="UP000283975"/>
    </source>
</evidence>
<feature type="transmembrane region" description="Helical" evidence="7">
    <location>
        <begin position="349"/>
        <end position="370"/>
    </location>
</feature>
<reference evidence="10 11" key="1">
    <citation type="submission" date="2018-08" db="EMBL/GenBank/DDBJ databases">
        <title>A genome reference for cultivated species of the human gut microbiota.</title>
        <authorList>
            <person name="Zou Y."/>
            <person name="Xue W."/>
            <person name="Luo G."/>
        </authorList>
    </citation>
    <scope>NUCLEOTIDE SEQUENCE [LARGE SCALE GENOMIC DNA]</scope>
    <source>
        <strain evidence="8 11">AF14-18</strain>
        <strain evidence="9 10">AM35-14</strain>
    </source>
</reference>
<organism evidence="8 11">
    <name type="scientific">Enterocloster bolteae</name>
    <dbReference type="NCBI Taxonomy" id="208479"/>
    <lineage>
        <taxon>Bacteria</taxon>
        <taxon>Bacillati</taxon>
        <taxon>Bacillota</taxon>
        <taxon>Clostridia</taxon>
        <taxon>Lachnospirales</taxon>
        <taxon>Lachnospiraceae</taxon>
        <taxon>Enterocloster</taxon>
    </lineage>
</organism>
<evidence type="ECO:0000256" key="7">
    <source>
        <dbReference type="SAM" id="Phobius"/>
    </source>
</evidence>
<sequence>MKMQYGFDDKVPAGKAVPWALQYVFTIFTGSMTGSIMLASGAGMNSADTAFLIQCGLFACCITTLIQSLGIRIGKFQIGARLPLVSAGSWTLITPMVLFANDPNIGIPGAFGAACLGTLLLFLLGPIVIDKLYKYFTPAVTGSVVLAVGMCLILNAWNDMVDYNPTGPDAMKMFLIGIAIAAICVIIDHFAKGIVQSLAVLIAMVAGYVFCSVTGMVDFSQVGSAAWVAVPRPLNFGMTVNLGAVITVFIIHIATIMENSGNTTGVVTATDEGLPTKETLKASVRGDALGGVFSTLFNALPMCVAAQNSGVEVMSGVASRFVTAIAGVIFGLMAIFPKFSQVLALIPNPVLGGILLVTFGNIIASGIKVIGFDENNKRNFTIIALAAAVGIGGNFAQAAGTLAFLPSTVVTLFTGISGTAITALVLNIILPGEKKEEA</sequence>
<comment type="caution">
    <text evidence="8">The sequence shown here is derived from an EMBL/GenBank/DDBJ whole genome shotgun (WGS) entry which is preliminary data.</text>
</comment>
<evidence type="ECO:0000256" key="1">
    <source>
        <dbReference type="ARBA" id="ARBA00004141"/>
    </source>
</evidence>
<keyword evidence="3" id="KW-0813">Transport</keyword>
<feature type="transmembrane region" description="Helical" evidence="7">
    <location>
        <begin position="236"/>
        <end position="254"/>
    </location>
</feature>
<gene>
    <name evidence="9" type="ORF">DW839_17655</name>
    <name evidence="8" type="ORF">DWW02_11025</name>
</gene>
<dbReference type="NCBIfam" id="NF037981">
    <property type="entry name" value="NCS2_1"/>
    <property type="match status" value="1"/>
</dbReference>
<feature type="transmembrane region" description="Helical" evidence="7">
    <location>
        <begin position="382"/>
        <end position="404"/>
    </location>
</feature>
<dbReference type="EMBL" id="QRZM01000004">
    <property type="protein sequence ID" value="RGV75915.1"/>
    <property type="molecule type" value="Genomic_DNA"/>
</dbReference>
<feature type="transmembrane region" description="Helical" evidence="7">
    <location>
        <begin position="410"/>
        <end position="430"/>
    </location>
</feature>
<dbReference type="AlphaFoldDB" id="A0A412Z778"/>
<evidence type="ECO:0000256" key="5">
    <source>
        <dbReference type="ARBA" id="ARBA00022989"/>
    </source>
</evidence>
<evidence type="ECO:0000313" key="11">
    <source>
        <dbReference type="Proteomes" id="UP000284543"/>
    </source>
</evidence>